<keyword evidence="3" id="KW-1185">Reference proteome</keyword>
<proteinExistence type="predicted"/>
<organism evidence="2 3">
    <name type="scientific">Neocucurbitaria cava</name>
    <dbReference type="NCBI Taxonomy" id="798079"/>
    <lineage>
        <taxon>Eukaryota</taxon>
        <taxon>Fungi</taxon>
        <taxon>Dikarya</taxon>
        <taxon>Ascomycota</taxon>
        <taxon>Pezizomycotina</taxon>
        <taxon>Dothideomycetes</taxon>
        <taxon>Pleosporomycetidae</taxon>
        <taxon>Pleosporales</taxon>
        <taxon>Pleosporineae</taxon>
        <taxon>Cucurbitariaceae</taxon>
        <taxon>Neocucurbitaria</taxon>
    </lineage>
</organism>
<reference evidence="2" key="1">
    <citation type="submission" date="2022-10" db="EMBL/GenBank/DDBJ databases">
        <title>Tapping the CABI collections for fungal endophytes: first genome assemblies for Collariella, Neodidymelliopsis, Ascochyta clinopodiicola, Didymella pomorum, Didymosphaeria variabile, Neocosmospora piperis and Neocucurbitaria cava.</title>
        <authorList>
            <person name="Hill R."/>
        </authorList>
    </citation>
    <scope>NUCLEOTIDE SEQUENCE</scope>
    <source>
        <strain evidence="2">IMI 356814</strain>
    </source>
</reference>
<dbReference type="Proteomes" id="UP001140560">
    <property type="component" value="Unassembled WGS sequence"/>
</dbReference>
<feature type="compositionally biased region" description="Low complexity" evidence="1">
    <location>
        <begin position="1"/>
        <end position="17"/>
    </location>
</feature>
<evidence type="ECO:0000313" key="2">
    <source>
        <dbReference type="EMBL" id="KAJ4364534.1"/>
    </source>
</evidence>
<protein>
    <submittedName>
        <fullName evidence="2">Uncharacterized protein</fullName>
    </submittedName>
</protein>
<comment type="caution">
    <text evidence="2">The sequence shown here is derived from an EMBL/GenBank/DDBJ whole genome shotgun (WGS) entry which is preliminary data.</text>
</comment>
<name>A0A9W8Y1A3_9PLEO</name>
<feature type="region of interest" description="Disordered" evidence="1">
    <location>
        <begin position="1"/>
        <end position="20"/>
    </location>
</feature>
<sequence length="235" mass="26330">MSSTSESSSPRSNATESFHPNTSKGLHLKIDFAWSKFRNLIFEKNGDKLEPVYIQHFRPTKPQLRFESAANNSPIATGTINNVSISGECIIHGHDIALKPLKRWKTQYNYLSKTFSSSGAEPVPISWIANSSLKVWDFVCLDANQLPIAKFSVNIWAIKQVGNFYFEKTKEELSDEERDEVVVTGVTILYIMMTRMNNPLHLVGAAFAKTGKVEGQAQAQEEAELAHKKDIDAKP</sequence>
<dbReference type="OrthoDB" id="4725912at2759"/>
<dbReference type="AlphaFoldDB" id="A0A9W8Y1A3"/>
<evidence type="ECO:0000313" key="3">
    <source>
        <dbReference type="Proteomes" id="UP001140560"/>
    </source>
</evidence>
<accession>A0A9W8Y1A3</accession>
<gene>
    <name evidence="2" type="ORF">N0V83_009129</name>
</gene>
<dbReference type="EMBL" id="JAPEUY010000017">
    <property type="protein sequence ID" value="KAJ4364534.1"/>
    <property type="molecule type" value="Genomic_DNA"/>
</dbReference>
<evidence type="ECO:0000256" key="1">
    <source>
        <dbReference type="SAM" id="MobiDB-lite"/>
    </source>
</evidence>